<feature type="signal peptide" evidence="1">
    <location>
        <begin position="1"/>
        <end position="19"/>
    </location>
</feature>
<dbReference type="AlphaFoldDB" id="A0A2S7JZL8"/>
<organism evidence="2 3">
    <name type="scientific">Hyphococcus luteus</name>
    <dbReference type="NCBI Taxonomy" id="2058213"/>
    <lineage>
        <taxon>Bacteria</taxon>
        <taxon>Pseudomonadati</taxon>
        <taxon>Pseudomonadota</taxon>
        <taxon>Alphaproteobacteria</taxon>
        <taxon>Parvularculales</taxon>
        <taxon>Parvularculaceae</taxon>
        <taxon>Hyphococcus</taxon>
    </lineage>
</organism>
<name>A0A2S7JZL8_9PROT</name>
<accession>A0A2S7JZL8</accession>
<comment type="caution">
    <text evidence="2">The sequence shown here is derived from an EMBL/GenBank/DDBJ whole genome shotgun (WGS) entry which is preliminary data.</text>
</comment>
<dbReference type="OrthoDB" id="8584394at2"/>
<protein>
    <recommendedName>
        <fullName evidence="4">SMP-30/Gluconolactonase/LRE-like region domain-containing protein</fullName>
    </recommendedName>
</protein>
<reference evidence="2 3" key="1">
    <citation type="submission" date="2017-12" db="EMBL/GenBank/DDBJ databases">
        <authorList>
            <person name="Hurst M.R.H."/>
        </authorList>
    </citation>
    <scope>NUCLEOTIDE SEQUENCE [LARGE SCALE GENOMIC DNA]</scope>
    <source>
        <strain evidence="2 3">SY-3-19</strain>
    </source>
</reference>
<gene>
    <name evidence="2" type="ORF">CW354_22475</name>
</gene>
<dbReference type="Gene3D" id="2.120.10.30">
    <property type="entry name" value="TolB, C-terminal domain"/>
    <property type="match status" value="1"/>
</dbReference>
<dbReference type="Proteomes" id="UP000239504">
    <property type="component" value="Unassembled WGS sequence"/>
</dbReference>
<dbReference type="SUPFAM" id="SSF101898">
    <property type="entry name" value="NHL repeat"/>
    <property type="match status" value="1"/>
</dbReference>
<dbReference type="EMBL" id="PJCH01000017">
    <property type="protein sequence ID" value="PQA85695.1"/>
    <property type="molecule type" value="Genomic_DNA"/>
</dbReference>
<dbReference type="RefSeq" id="WP_104832334.1">
    <property type="nucleotide sequence ID" value="NZ_PJCH01000017.1"/>
</dbReference>
<feature type="chain" id="PRO_5015460246" description="SMP-30/Gluconolactonase/LRE-like region domain-containing protein" evidence="1">
    <location>
        <begin position="20"/>
        <end position="418"/>
    </location>
</feature>
<sequence length="418" mass="44779">MKKTILAILALCAVSAAHAAPQSYRDNMAAAGKAYEDENWPALNEALNAAQAMRPWSLYVYRNRILARLLAGREEEALGLAEKAADRGLALDLSGHPAFDKLAALSGFEAITARMEENAKPKGGGGPVRTFAETGLLPEAIAYGRKQTLYVGGVRTGEIVKAGEKAERLSPVAAAPGGVFDLEVRARHLWAAVNNPPPYEHAAPDKPFAAIMIFDGKTGRIVREARVGEDAAMLGDLEVAKDGTAYASDSKTPRIYRLAPGDNAPEIFMQDPRFVNLQGLALDEEHGRLFVADYLAGLFVVDLETGEATQIENAADAHLGGVDGLYYHEGVLIGVQNGTTPQRIVRIGLDEAGASAVSFTVLQQNLADWNEPTHGAVVGDNFHYIATSNWPSYNQDGGVKDKPARQPLRIMTAPLDGN</sequence>
<evidence type="ECO:0000313" key="3">
    <source>
        <dbReference type="Proteomes" id="UP000239504"/>
    </source>
</evidence>
<dbReference type="InterPro" id="IPR011042">
    <property type="entry name" value="6-blade_b-propeller_TolB-like"/>
</dbReference>
<evidence type="ECO:0000313" key="2">
    <source>
        <dbReference type="EMBL" id="PQA85695.1"/>
    </source>
</evidence>
<evidence type="ECO:0008006" key="4">
    <source>
        <dbReference type="Google" id="ProtNLM"/>
    </source>
</evidence>
<proteinExistence type="predicted"/>
<evidence type="ECO:0000256" key="1">
    <source>
        <dbReference type="SAM" id="SignalP"/>
    </source>
</evidence>
<keyword evidence="1" id="KW-0732">Signal</keyword>
<keyword evidence="3" id="KW-1185">Reference proteome</keyword>